<protein>
    <recommendedName>
        <fullName evidence="13">FAD-binding FR-type domain-containing protein</fullName>
    </recommendedName>
</protein>
<reference evidence="14 15" key="1">
    <citation type="submission" date="2015-05" db="EMBL/GenBank/DDBJ databases">
        <authorList>
            <person name="Wang D.B."/>
            <person name="Wang M."/>
        </authorList>
    </citation>
    <scope>NUCLEOTIDE SEQUENCE [LARGE SCALE GENOMIC DNA]</scope>
    <source>
        <strain evidence="14">VL1</strain>
    </source>
</reference>
<dbReference type="PANTHER" id="PTHR32361">
    <property type="entry name" value="FERRIC/CUPRIC REDUCTASE TRANSMEMBRANE COMPONENT"/>
    <property type="match status" value="1"/>
</dbReference>
<dbReference type="GO" id="GO:0015677">
    <property type="term" value="P:copper ion import"/>
    <property type="evidence" value="ECO:0007669"/>
    <property type="project" value="TreeGrafter"/>
</dbReference>
<organism evidence="14 15">
    <name type="scientific">Verticillium longisporum</name>
    <name type="common">Verticillium dahliae var. longisporum</name>
    <dbReference type="NCBI Taxonomy" id="100787"/>
    <lineage>
        <taxon>Eukaryota</taxon>
        <taxon>Fungi</taxon>
        <taxon>Dikarya</taxon>
        <taxon>Ascomycota</taxon>
        <taxon>Pezizomycotina</taxon>
        <taxon>Sordariomycetes</taxon>
        <taxon>Hypocreomycetidae</taxon>
        <taxon>Glomerellales</taxon>
        <taxon>Plectosphaerellaceae</taxon>
        <taxon>Verticillium</taxon>
    </lineage>
</organism>
<dbReference type="InterPro" id="IPR017927">
    <property type="entry name" value="FAD-bd_FR_type"/>
</dbReference>
<dbReference type="CDD" id="cd06186">
    <property type="entry name" value="NOX_Duox_like_FAD_NADP"/>
    <property type="match status" value="1"/>
</dbReference>
<comment type="subcellular location">
    <subcellularLocation>
        <location evidence="1">Membrane</location>
        <topology evidence="1">Multi-pass membrane protein</topology>
    </subcellularLocation>
</comment>
<dbReference type="InterPro" id="IPR013130">
    <property type="entry name" value="Fe3_Rdtase_TM_dom"/>
</dbReference>
<feature type="transmembrane region" description="Helical" evidence="12">
    <location>
        <begin position="225"/>
        <end position="243"/>
    </location>
</feature>
<dbReference type="GO" id="GO:0000293">
    <property type="term" value="F:ferric-chelate reductase activity"/>
    <property type="evidence" value="ECO:0007669"/>
    <property type="project" value="UniProtKB-ARBA"/>
</dbReference>
<keyword evidence="4 12" id="KW-0812">Transmembrane</keyword>
<evidence type="ECO:0000256" key="8">
    <source>
        <dbReference type="ARBA" id="ARBA00023065"/>
    </source>
</evidence>
<feature type="transmembrane region" description="Helical" evidence="12">
    <location>
        <begin position="127"/>
        <end position="144"/>
    </location>
</feature>
<evidence type="ECO:0000313" key="14">
    <source>
        <dbReference type="EMBL" id="CRK41552.1"/>
    </source>
</evidence>
<dbReference type="GO" id="GO:0006879">
    <property type="term" value="P:intracellular iron ion homeostasis"/>
    <property type="evidence" value="ECO:0007669"/>
    <property type="project" value="TreeGrafter"/>
</dbReference>
<accession>A0A0G4N507</accession>
<evidence type="ECO:0000256" key="2">
    <source>
        <dbReference type="ARBA" id="ARBA00006278"/>
    </source>
</evidence>
<dbReference type="InterPro" id="IPR013112">
    <property type="entry name" value="FAD-bd_8"/>
</dbReference>
<dbReference type="Pfam" id="PF01794">
    <property type="entry name" value="Ferric_reduct"/>
    <property type="match status" value="1"/>
</dbReference>
<dbReference type="InterPro" id="IPR013121">
    <property type="entry name" value="Fe_red_NAD-bd_6"/>
</dbReference>
<dbReference type="InterPro" id="IPR039261">
    <property type="entry name" value="FNR_nucleotide-bd"/>
</dbReference>
<feature type="domain" description="FAD-binding FR-type" evidence="13">
    <location>
        <begin position="261"/>
        <end position="373"/>
    </location>
</feature>
<dbReference type="AlphaFoldDB" id="A0A0G4N507"/>
<evidence type="ECO:0000256" key="9">
    <source>
        <dbReference type="ARBA" id="ARBA00023136"/>
    </source>
</evidence>
<feature type="region of interest" description="Disordered" evidence="11">
    <location>
        <begin position="471"/>
        <end position="539"/>
    </location>
</feature>
<evidence type="ECO:0000259" key="13">
    <source>
        <dbReference type="PROSITE" id="PS51384"/>
    </source>
</evidence>
<evidence type="ECO:0000256" key="3">
    <source>
        <dbReference type="ARBA" id="ARBA00022448"/>
    </source>
</evidence>
<sequence length="610" mass="66885">MAGHGAASGPSQLPELFAARLALNKLAVTYFAAALVSLMAIFIGFHFTRILAHKSGLAPRFSIVATPFLFASRILRRRLLAKAPFLPSVGHAGLALIYVGLNIVLTFKPLMNHPALALLSNIASRTGWLALANICLAVFLGLKNTPLGYLTTWSYERLNIIHQIVGYTAMAMTALHGIAYSVYFIQRGNMARLRVQEEIYGIVAGFTMLTLVIVGFTIRRWYYELFYLVHVSFFVVTMVFIGLHQPETHKHILIATGVGAGTWALDRLLRILRVSLYSFNNQATIHPLPHGGTRIVLRKPPIGARSGERCFLWVPSIRSIEMHPFTIAAADPLEFVVASYDGFTRDLHKYATQNPGASLRASVEGSYGTFPDPTSYDKVVLIAGGSGASFTVGMALNMIKHAKAGSQQSVVFIWMVKDNTHLQWFSDHLATIRQSLNSSISLYVTRSSRHETGAVSDNALAPATTVYRNRAATFSSSDSSPDTPVDDEKRLAEDRPGRILTRHISDPEKSEHDLELESPTSPCDTSAAGAPRSHQQPTSELHIHGIPIIYARPDVSALIIHAIAQTPSSQRVLVMGCGPEGLMTQVRNTTAESVRRKGPAVELHCEQFGW</sequence>
<comment type="similarity">
    <text evidence="2">Belongs to the ferric reductase (FRE) family.</text>
</comment>
<feature type="transmembrane region" description="Helical" evidence="12">
    <location>
        <begin position="88"/>
        <end position="107"/>
    </location>
</feature>
<dbReference type="GO" id="GO:0005886">
    <property type="term" value="C:plasma membrane"/>
    <property type="evidence" value="ECO:0007669"/>
    <property type="project" value="TreeGrafter"/>
</dbReference>
<keyword evidence="5" id="KW-0249">Electron transport</keyword>
<keyword evidence="6 12" id="KW-1133">Transmembrane helix</keyword>
<feature type="transmembrane region" description="Helical" evidence="12">
    <location>
        <begin position="164"/>
        <end position="186"/>
    </location>
</feature>
<dbReference type="PANTHER" id="PTHR32361:SF9">
    <property type="entry name" value="FERRIC REDUCTASE TRANSMEMBRANE COMPONENT 3-RELATED"/>
    <property type="match status" value="1"/>
</dbReference>
<proteinExistence type="inferred from homology"/>
<dbReference type="STRING" id="100787.A0A0G4N507"/>
<evidence type="ECO:0000256" key="11">
    <source>
        <dbReference type="SAM" id="MobiDB-lite"/>
    </source>
</evidence>
<dbReference type="SFLD" id="SFLDS00052">
    <property type="entry name" value="Ferric_Reductase_Domain"/>
    <property type="match status" value="1"/>
</dbReference>
<dbReference type="Proteomes" id="UP000044602">
    <property type="component" value="Unassembled WGS sequence"/>
</dbReference>
<evidence type="ECO:0000256" key="7">
    <source>
        <dbReference type="ARBA" id="ARBA00023002"/>
    </source>
</evidence>
<dbReference type="SUPFAM" id="SSF52343">
    <property type="entry name" value="Ferredoxin reductase-like, C-terminal NADP-linked domain"/>
    <property type="match status" value="1"/>
</dbReference>
<name>A0A0G4N507_VERLO</name>
<evidence type="ECO:0000256" key="5">
    <source>
        <dbReference type="ARBA" id="ARBA00022982"/>
    </source>
</evidence>
<dbReference type="InterPro" id="IPR051410">
    <property type="entry name" value="Ferric/Cupric_Reductase"/>
</dbReference>
<dbReference type="SFLD" id="SFLDG01168">
    <property type="entry name" value="Ferric_reductase_subgroup_(FRE"/>
    <property type="match status" value="1"/>
</dbReference>
<gene>
    <name evidence="14" type="ORF">BN1708_008488</name>
</gene>
<feature type="transmembrane region" description="Helical" evidence="12">
    <location>
        <begin position="198"/>
        <end position="219"/>
    </location>
</feature>
<keyword evidence="9 12" id="KW-0472">Membrane</keyword>
<keyword evidence="8" id="KW-0406">Ion transport</keyword>
<evidence type="ECO:0000256" key="10">
    <source>
        <dbReference type="ARBA" id="ARBA00023180"/>
    </source>
</evidence>
<dbReference type="GO" id="GO:0006826">
    <property type="term" value="P:iron ion transport"/>
    <property type="evidence" value="ECO:0007669"/>
    <property type="project" value="TreeGrafter"/>
</dbReference>
<dbReference type="Gene3D" id="3.40.50.80">
    <property type="entry name" value="Nucleotide-binding domain of ferredoxin-NADP reductase (FNR) module"/>
    <property type="match status" value="1"/>
</dbReference>
<dbReference type="PROSITE" id="PS51384">
    <property type="entry name" value="FAD_FR"/>
    <property type="match status" value="1"/>
</dbReference>
<dbReference type="Pfam" id="PF08022">
    <property type="entry name" value="FAD_binding_8"/>
    <property type="match status" value="1"/>
</dbReference>
<keyword evidence="7" id="KW-0560">Oxidoreductase</keyword>
<evidence type="ECO:0000256" key="1">
    <source>
        <dbReference type="ARBA" id="ARBA00004141"/>
    </source>
</evidence>
<dbReference type="Pfam" id="PF08030">
    <property type="entry name" value="NAD_binding_6"/>
    <property type="match status" value="1"/>
</dbReference>
<evidence type="ECO:0000256" key="6">
    <source>
        <dbReference type="ARBA" id="ARBA00022989"/>
    </source>
</evidence>
<evidence type="ECO:0000256" key="12">
    <source>
        <dbReference type="SAM" id="Phobius"/>
    </source>
</evidence>
<keyword evidence="3" id="KW-0813">Transport</keyword>
<feature type="transmembrane region" description="Helical" evidence="12">
    <location>
        <begin position="27"/>
        <end position="45"/>
    </location>
</feature>
<dbReference type="EMBL" id="CVQH01026972">
    <property type="protein sequence ID" value="CRK41552.1"/>
    <property type="molecule type" value="Genomic_DNA"/>
</dbReference>
<keyword evidence="15" id="KW-1185">Reference proteome</keyword>
<evidence type="ECO:0000256" key="4">
    <source>
        <dbReference type="ARBA" id="ARBA00022692"/>
    </source>
</evidence>
<keyword evidence="10" id="KW-0325">Glycoprotein</keyword>
<evidence type="ECO:0000313" key="15">
    <source>
        <dbReference type="Proteomes" id="UP000044602"/>
    </source>
</evidence>
<feature type="compositionally biased region" description="Basic and acidic residues" evidence="11">
    <location>
        <begin position="486"/>
        <end position="515"/>
    </location>
</feature>